<protein>
    <submittedName>
        <fullName evidence="3">Uncharacterized protein</fullName>
    </submittedName>
</protein>
<comment type="caution">
    <text evidence="3">The sequence shown here is derived from an EMBL/GenBank/DDBJ whole genome shotgun (WGS) entry which is preliminary data.</text>
</comment>
<dbReference type="AlphaFoldDB" id="F7PWJ1"/>
<dbReference type="Proteomes" id="UP000005707">
    <property type="component" value="Unassembled WGS sequence"/>
</dbReference>
<feature type="region of interest" description="Disordered" evidence="1">
    <location>
        <begin position="70"/>
        <end position="91"/>
    </location>
</feature>
<keyword evidence="2" id="KW-0472">Membrane</keyword>
<evidence type="ECO:0000313" key="4">
    <source>
        <dbReference type="Proteomes" id="UP000005707"/>
    </source>
</evidence>
<keyword evidence="2" id="KW-0812">Transmembrane</keyword>
<dbReference type="InParanoid" id="F7PWJ1"/>
<evidence type="ECO:0000256" key="1">
    <source>
        <dbReference type="SAM" id="MobiDB-lite"/>
    </source>
</evidence>
<evidence type="ECO:0000313" key="3">
    <source>
        <dbReference type="EMBL" id="ERJ10971.1"/>
    </source>
</evidence>
<organism evidence="3 4">
    <name type="scientific">Haloplasma contractile SSD-17B</name>
    <dbReference type="NCBI Taxonomy" id="1033810"/>
    <lineage>
        <taxon>Bacteria</taxon>
        <taxon>Bacillati</taxon>
        <taxon>Mycoplasmatota</taxon>
        <taxon>Mollicutes</taxon>
        <taxon>Haloplasmatales</taxon>
        <taxon>Haloplasmataceae</taxon>
        <taxon>Haloplasma</taxon>
    </lineage>
</organism>
<feature type="transmembrane region" description="Helical" evidence="2">
    <location>
        <begin position="7"/>
        <end position="30"/>
    </location>
</feature>
<feature type="transmembrane region" description="Helical" evidence="2">
    <location>
        <begin position="42"/>
        <end position="59"/>
    </location>
</feature>
<proteinExistence type="predicted"/>
<reference evidence="3 4" key="1">
    <citation type="journal article" date="2011" name="J. Bacteriol.">
        <title>Genome sequence of Haloplasma contractile, an unusual contractile bacterium from a deep-sea anoxic brine lake.</title>
        <authorList>
            <person name="Antunes A."/>
            <person name="Alam I."/>
            <person name="El Dorry H."/>
            <person name="Siam R."/>
            <person name="Robertson A."/>
            <person name="Bajic V.B."/>
            <person name="Stingl U."/>
        </authorList>
    </citation>
    <scope>NUCLEOTIDE SEQUENCE [LARGE SCALE GENOMIC DNA]</scope>
    <source>
        <strain evidence="3 4">SSD-17B</strain>
    </source>
</reference>
<gene>
    <name evidence="3" type="ORF">HLPCO_002976</name>
</gene>
<name>F7PWJ1_9MOLU</name>
<accession>F7PWJ1</accession>
<feature type="compositionally biased region" description="Basic and acidic residues" evidence="1">
    <location>
        <begin position="73"/>
        <end position="91"/>
    </location>
</feature>
<dbReference type="EMBL" id="AFNU02000020">
    <property type="protein sequence ID" value="ERJ10971.1"/>
    <property type="molecule type" value="Genomic_DNA"/>
</dbReference>
<keyword evidence="2" id="KW-1133">Transmembrane helix</keyword>
<reference evidence="3 4" key="2">
    <citation type="journal article" date="2013" name="PLoS ONE">
        <title>INDIGO - INtegrated Data Warehouse of MIcrobial GenOmes with Examples from the Red Sea Extremophiles.</title>
        <authorList>
            <person name="Alam I."/>
            <person name="Antunes A."/>
            <person name="Kamau A.A."/>
            <person name="Ba Alawi W."/>
            <person name="Kalkatawi M."/>
            <person name="Stingl U."/>
            <person name="Bajic V.B."/>
        </authorList>
    </citation>
    <scope>NUCLEOTIDE SEQUENCE [LARGE SCALE GENOMIC DNA]</scope>
    <source>
        <strain evidence="3 4">SSD-17B</strain>
    </source>
</reference>
<sequence>MFKAIMDYVILILLTLYSLVFVIASTLLMTRGVGERSEWKKVALGFGIFLVYYISFPLVKKTFKKHYQRIKKRNQEKDSEEPGHEDKPKGQ</sequence>
<keyword evidence="4" id="KW-1185">Reference proteome</keyword>
<evidence type="ECO:0000256" key="2">
    <source>
        <dbReference type="SAM" id="Phobius"/>
    </source>
</evidence>
<dbReference type="RefSeq" id="WP_008825613.1">
    <property type="nucleotide sequence ID" value="NZ_AFNU02000020.1"/>
</dbReference>